<dbReference type="Proteomes" id="UP000198875">
    <property type="component" value="Unassembled WGS sequence"/>
</dbReference>
<organism evidence="2 3">
    <name type="scientific">Mycobacterium bohemicum DSM 44277</name>
    <dbReference type="NCBI Taxonomy" id="1236609"/>
    <lineage>
        <taxon>Bacteria</taxon>
        <taxon>Bacillati</taxon>
        <taxon>Actinomycetota</taxon>
        <taxon>Actinomycetes</taxon>
        <taxon>Mycobacteriales</taxon>
        <taxon>Mycobacteriaceae</taxon>
        <taxon>Mycobacterium</taxon>
    </lineage>
</organism>
<proteinExistence type="predicted"/>
<feature type="region of interest" description="Disordered" evidence="1">
    <location>
        <begin position="1"/>
        <end position="25"/>
    </location>
</feature>
<evidence type="ECO:0000256" key="1">
    <source>
        <dbReference type="SAM" id="MobiDB-lite"/>
    </source>
</evidence>
<reference evidence="2 3" key="1">
    <citation type="submission" date="2015-03" db="EMBL/GenBank/DDBJ databases">
        <authorList>
            <person name="Murphy D."/>
        </authorList>
    </citation>
    <scope>NUCLEOTIDE SEQUENCE [LARGE SCALE GENOMIC DNA]</scope>
    <source>
        <strain evidence="2 3">DSM 44277</strain>
    </source>
</reference>
<evidence type="ECO:0000313" key="3">
    <source>
        <dbReference type="Proteomes" id="UP000198875"/>
    </source>
</evidence>
<evidence type="ECO:0000313" key="2">
    <source>
        <dbReference type="EMBL" id="CPR07853.1"/>
    </source>
</evidence>
<dbReference type="EMBL" id="CSTD01000001">
    <property type="protein sequence ID" value="CPR07853.1"/>
    <property type="molecule type" value="Genomic_DNA"/>
</dbReference>
<dbReference type="AlphaFoldDB" id="A0A0U0W4R8"/>
<accession>A0A0U0W4R8</accession>
<protein>
    <submittedName>
        <fullName evidence="2">Uncharacterized protein</fullName>
    </submittedName>
</protein>
<name>A0A0U0W4R8_MYCBE</name>
<gene>
    <name evidence="2" type="ORF">BN971_01114</name>
</gene>
<sequence>MLVNHDDTVGVGSHRTEPSPIPPGVISATMSTNGRSRAPIAAMVAIVTGPALFPATAHADLHNITYRARIDALTTGSQATFVINGGQTNTTGLPSTPGNVFEANTVLPDPQQAGMQIVLRWPYSANVHCEIDVDDNLFTQVDQMVRPAPGNAAPAKGTLACGAPLPS</sequence>